<protein>
    <submittedName>
        <fullName evidence="4">Serine hydrolase domain-containing protein</fullName>
        <ecNumber evidence="4">3.-.-.-</ecNumber>
    </submittedName>
</protein>
<dbReference type="InterPro" id="IPR012338">
    <property type="entry name" value="Beta-lactam/transpept-like"/>
</dbReference>
<keyword evidence="5" id="KW-1185">Reference proteome</keyword>
<evidence type="ECO:0000259" key="3">
    <source>
        <dbReference type="Pfam" id="PF00144"/>
    </source>
</evidence>
<keyword evidence="4" id="KW-0378">Hydrolase</keyword>
<feature type="signal peptide" evidence="2">
    <location>
        <begin position="1"/>
        <end position="17"/>
    </location>
</feature>
<proteinExistence type="predicted"/>
<evidence type="ECO:0000313" key="5">
    <source>
        <dbReference type="Proteomes" id="UP001597641"/>
    </source>
</evidence>
<organism evidence="4 5">
    <name type="scientific">Pontibacter toksunensis</name>
    <dbReference type="NCBI Taxonomy" id="1332631"/>
    <lineage>
        <taxon>Bacteria</taxon>
        <taxon>Pseudomonadati</taxon>
        <taxon>Bacteroidota</taxon>
        <taxon>Cytophagia</taxon>
        <taxon>Cytophagales</taxon>
        <taxon>Hymenobacteraceae</taxon>
        <taxon>Pontibacter</taxon>
    </lineage>
</organism>
<evidence type="ECO:0000313" key="4">
    <source>
        <dbReference type="EMBL" id="MFD2999963.1"/>
    </source>
</evidence>
<gene>
    <name evidence="4" type="ORF">ACFS7Z_06300</name>
</gene>
<dbReference type="InterPro" id="IPR001466">
    <property type="entry name" value="Beta-lactam-related"/>
</dbReference>
<dbReference type="RefSeq" id="WP_377482461.1">
    <property type="nucleotide sequence ID" value="NZ_JBHUOX010000003.1"/>
</dbReference>
<comment type="caution">
    <text evidence="4">The sequence shown here is derived from an EMBL/GenBank/DDBJ whole genome shotgun (WGS) entry which is preliminary data.</text>
</comment>
<feature type="region of interest" description="Disordered" evidence="1">
    <location>
        <begin position="187"/>
        <end position="210"/>
    </location>
</feature>
<dbReference type="Proteomes" id="UP001597641">
    <property type="component" value="Unassembled WGS sequence"/>
</dbReference>
<name>A0ABW6BQ47_9BACT</name>
<sequence length="448" mass="49622">MKKLNLVFVLLATTAFGCSVVSVQKDALPQSFNQNAPSKELGVNTEKIAAVDSLLQSFVEEKKLNSVAAFVAKGGNVVYKKAFGLKDVENQIPATIDDYYVLFSQTKAVTTVAFMTLVEKGLVAVDDPVSKYFPEIPDQVVAKVNEDGTYETRPVETPMTFAHLMSHSSGLNAGLVGEIRRAEGKKDGAPAGFGGQVPDKKPNGQRSFGGNADSKHLEEEMLALVKYPLGFDPGSEWNYHISTNMLAYMIERISGKPLREYVKETILEPLGMDNTDWYYQPEALNRFVKPYSAVDGKLEPGSTMYAEGTVSSEQTYSEGAIGLNGPIEDYARFCQMLLNKGEFNGYRILKPETVEMMTTVNRLPEQNSGGKGFQFGLGFELYNEVKKPAPAVSNTAYAWGGLLGTEYIIDPQNDLIVLFYMNMFKRDPLYPKFLGKVYDIFNYQPKTE</sequence>
<dbReference type="GO" id="GO:0016787">
    <property type="term" value="F:hydrolase activity"/>
    <property type="evidence" value="ECO:0007669"/>
    <property type="project" value="UniProtKB-KW"/>
</dbReference>
<reference evidence="5" key="1">
    <citation type="journal article" date="2019" name="Int. J. Syst. Evol. Microbiol.">
        <title>The Global Catalogue of Microorganisms (GCM) 10K type strain sequencing project: providing services to taxonomists for standard genome sequencing and annotation.</title>
        <authorList>
            <consortium name="The Broad Institute Genomics Platform"/>
            <consortium name="The Broad Institute Genome Sequencing Center for Infectious Disease"/>
            <person name="Wu L."/>
            <person name="Ma J."/>
        </authorList>
    </citation>
    <scope>NUCLEOTIDE SEQUENCE [LARGE SCALE GENOMIC DNA]</scope>
    <source>
        <strain evidence="5">KCTC 23984</strain>
    </source>
</reference>
<keyword evidence="2" id="KW-0732">Signal</keyword>
<dbReference type="SUPFAM" id="SSF56601">
    <property type="entry name" value="beta-lactamase/transpeptidase-like"/>
    <property type="match status" value="1"/>
</dbReference>
<feature type="domain" description="Beta-lactamase-related" evidence="3">
    <location>
        <begin position="51"/>
        <end position="426"/>
    </location>
</feature>
<dbReference type="PANTHER" id="PTHR43283">
    <property type="entry name" value="BETA-LACTAMASE-RELATED"/>
    <property type="match status" value="1"/>
</dbReference>
<dbReference type="PROSITE" id="PS51257">
    <property type="entry name" value="PROKAR_LIPOPROTEIN"/>
    <property type="match status" value="1"/>
</dbReference>
<dbReference type="InterPro" id="IPR050789">
    <property type="entry name" value="Diverse_Enzym_Activities"/>
</dbReference>
<dbReference type="Gene3D" id="3.40.710.10">
    <property type="entry name" value="DD-peptidase/beta-lactamase superfamily"/>
    <property type="match status" value="1"/>
</dbReference>
<dbReference type="PANTHER" id="PTHR43283:SF3">
    <property type="entry name" value="BETA-LACTAMASE FAMILY PROTEIN (AFU_ORTHOLOGUE AFUA_5G07500)"/>
    <property type="match status" value="1"/>
</dbReference>
<evidence type="ECO:0000256" key="1">
    <source>
        <dbReference type="SAM" id="MobiDB-lite"/>
    </source>
</evidence>
<evidence type="ECO:0000256" key="2">
    <source>
        <dbReference type="SAM" id="SignalP"/>
    </source>
</evidence>
<dbReference type="Pfam" id="PF00144">
    <property type="entry name" value="Beta-lactamase"/>
    <property type="match status" value="1"/>
</dbReference>
<dbReference type="EC" id="3.-.-.-" evidence="4"/>
<feature type="chain" id="PRO_5045183468" evidence="2">
    <location>
        <begin position="18"/>
        <end position="448"/>
    </location>
</feature>
<accession>A0ABW6BQ47</accession>
<dbReference type="EMBL" id="JBHUOX010000003">
    <property type="protein sequence ID" value="MFD2999963.1"/>
    <property type="molecule type" value="Genomic_DNA"/>
</dbReference>